<sequence>MKQLEKNLKALANKRRLEILKYLKHNLTSNVGELSKQLGFSYKATSKHLAILRAQDIVEKEQVGFNVVYEISPKLSSEVAFIIKLL</sequence>
<proteinExistence type="predicted"/>
<dbReference type="GO" id="GO:0003700">
    <property type="term" value="F:DNA-binding transcription factor activity"/>
    <property type="evidence" value="ECO:0007669"/>
    <property type="project" value="InterPro"/>
</dbReference>
<evidence type="ECO:0000259" key="4">
    <source>
        <dbReference type="PROSITE" id="PS50987"/>
    </source>
</evidence>
<dbReference type="InterPro" id="IPR036388">
    <property type="entry name" value="WH-like_DNA-bd_sf"/>
</dbReference>
<accession>A0A0G0GU03</accession>
<dbReference type="InterPro" id="IPR051081">
    <property type="entry name" value="HTH_MetalResp_TranReg"/>
</dbReference>
<evidence type="ECO:0000313" key="5">
    <source>
        <dbReference type="EMBL" id="KKQ34523.1"/>
    </source>
</evidence>
<dbReference type="SMART" id="SM00418">
    <property type="entry name" value="HTH_ARSR"/>
    <property type="match status" value="1"/>
</dbReference>
<dbReference type="InterPro" id="IPR001845">
    <property type="entry name" value="HTH_ArsR_DNA-bd_dom"/>
</dbReference>
<dbReference type="GO" id="GO:0003677">
    <property type="term" value="F:DNA binding"/>
    <property type="evidence" value="ECO:0007669"/>
    <property type="project" value="UniProtKB-KW"/>
</dbReference>
<dbReference type="Gene3D" id="1.10.10.10">
    <property type="entry name" value="Winged helix-like DNA-binding domain superfamily/Winged helix DNA-binding domain"/>
    <property type="match status" value="1"/>
</dbReference>
<dbReference type="NCBIfam" id="NF033788">
    <property type="entry name" value="HTH_metalloreg"/>
    <property type="match status" value="1"/>
</dbReference>
<evidence type="ECO:0000256" key="2">
    <source>
        <dbReference type="ARBA" id="ARBA00023125"/>
    </source>
</evidence>
<organism evidence="5 6">
    <name type="scientific">Candidatus Nomurabacteria bacterium GW2011_GWB1_37_5</name>
    <dbReference type="NCBI Taxonomy" id="1618742"/>
    <lineage>
        <taxon>Bacteria</taxon>
        <taxon>Candidatus Nomuraibacteriota</taxon>
    </lineage>
</organism>
<dbReference type="AlphaFoldDB" id="A0A0G0GU03"/>
<evidence type="ECO:0000256" key="3">
    <source>
        <dbReference type="ARBA" id="ARBA00023163"/>
    </source>
</evidence>
<dbReference type="Proteomes" id="UP000033876">
    <property type="component" value="Unassembled WGS sequence"/>
</dbReference>
<gene>
    <name evidence="5" type="ORF">US50_C0045G0002</name>
</gene>
<dbReference type="PROSITE" id="PS50987">
    <property type="entry name" value="HTH_ARSR_2"/>
    <property type="match status" value="1"/>
</dbReference>
<dbReference type="CDD" id="cd00090">
    <property type="entry name" value="HTH_ARSR"/>
    <property type="match status" value="1"/>
</dbReference>
<keyword evidence="1" id="KW-0805">Transcription regulation</keyword>
<evidence type="ECO:0000313" key="6">
    <source>
        <dbReference type="Proteomes" id="UP000033876"/>
    </source>
</evidence>
<dbReference type="SUPFAM" id="SSF46785">
    <property type="entry name" value="Winged helix' DNA-binding domain"/>
    <property type="match status" value="1"/>
</dbReference>
<comment type="caution">
    <text evidence="5">The sequence shown here is derived from an EMBL/GenBank/DDBJ whole genome shotgun (WGS) entry which is preliminary data.</text>
</comment>
<dbReference type="PANTHER" id="PTHR33154:SF33">
    <property type="entry name" value="TRANSCRIPTIONAL REPRESSOR SDPR"/>
    <property type="match status" value="1"/>
</dbReference>
<keyword evidence="2" id="KW-0238">DNA-binding</keyword>
<feature type="domain" description="HTH arsR-type" evidence="4">
    <location>
        <begin position="1"/>
        <end position="86"/>
    </location>
</feature>
<reference evidence="5 6" key="1">
    <citation type="journal article" date="2015" name="Nature">
        <title>rRNA introns, odd ribosomes, and small enigmatic genomes across a large radiation of phyla.</title>
        <authorList>
            <person name="Brown C.T."/>
            <person name="Hug L.A."/>
            <person name="Thomas B.C."/>
            <person name="Sharon I."/>
            <person name="Castelle C.J."/>
            <person name="Singh A."/>
            <person name="Wilkins M.J."/>
            <person name="Williams K.H."/>
            <person name="Banfield J.F."/>
        </authorList>
    </citation>
    <scope>NUCLEOTIDE SEQUENCE [LARGE SCALE GENOMIC DNA]</scope>
</reference>
<protein>
    <submittedName>
        <fullName evidence="5">Transcriptional regulator, ArsR family</fullName>
    </submittedName>
</protein>
<dbReference type="EMBL" id="LBTF01000045">
    <property type="protein sequence ID" value="KKQ34523.1"/>
    <property type="molecule type" value="Genomic_DNA"/>
</dbReference>
<dbReference type="Pfam" id="PF01022">
    <property type="entry name" value="HTH_5"/>
    <property type="match status" value="1"/>
</dbReference>
<keyword evidence="3" id="KW-0804">Transcription</keyword>
<evidence type="ECO:0000256" key="1">
    <source>
        <dbReference type="ARBA" id="ARBA00023015"/>
    </source>
</evidence>
<dbReference type="PRINTS" id="PR00778">
    <property type="entry name" value="HTHARSR"/>
</dbReference>
<name>A0A0G0GU03_9BACT</name>
<dbReference type="InterPro" id="IPR036390">
    <property type="entry name" value="WH_DNA-bd_sf"/>
</dbReference>
<dbReference type="InterPro" id="IPR011991">
    <property type="entry name" value="ArsR-like_HTH"/>
</dbReference>
<dbReference type="PANTHER" id="PTHR33154">
    <property type="entry name" value="TRANSCRIPTIONAL REGULATOR, ARSR FAMILY"/>
    <property type="match status" value="1"/>
</dbReference>